<keyword evidence="2" id="KW-1185">Reference proteome</keyword>
<protein>
    <submittedName>
        <fullName evidence="1">Uncharacterized protein</fullName>
    </submittedName>
</protein>
<dbReference type="EMBL" id="JAGMVJ010000013">
    <property type="protein sequence ID" value="KAH7083845.1"/>
    <property type="molecule type" value="Genomic_DNA"/>
</dbReference>
<accession>A0A8K0R123</accession>
<dbReference type="AlphaFoldDB" id="A0A8K0R123"/>
<name>A0A8K0R123_9PLEO</name>
<proteinExistence type="predicted"/>
<sequence length="452" mass="52471">MVRHESLDRKDQSLQNSEDAVPAIQVQFRFEDLLSLFVRSRMRLLTTQLITSLHNFATDMESSTEMHWPIGVTLQQLCDLPTTIHPILARENWIHSNTRKSEALWDDIQPVLRFVTQMIMDEIALLSWTHLFAGEQRTDKKTMRTYLDETSRSWDHAALPILKKYLSQKIAGQIKFTFSTTGECCYGITCSNWRDIVDVLEPSISREEKMDIFCKNSTDELVVVAFRNDFKDYFISGRRSLQQDVFTSFFFAVTIVHELAHAVHALHENAIYRRNVSLRESCSESINEPCFSREEARHPKYLHPRNELGWSLETYLFGLCFASTMTPEYGAVDVCHSSTDIARTETNNYLPTSQLSVVKFFQQKKWNALRKMPKVDLKGWPRARLYIEHRHRSQHECLHVLVPNAALSEESDGMFNRTLAPLLSSCYIHKASLILRSLFNFRKSKASQQHIV</sequence>
<evidence type="ECO:0000313" key="2">
    <source>
        <dbReference type="Proteomes" id="UP000813461"/>
    </source>
</evidence>
<reference evidence="1" key="1">
    <citation type="journal article" date="2021" name="Nat. Commun.">
        <title>Genetic determinants of endophytism in the Arabidopsis root mycobiome.</title>
        <authorList>
            <person name="Mesny F."/>
            <person name="Miyauchi S."/>
            <person name="Thiergart T."/>
            <person name="Pickel B."/>
            <person name="Atanasova L."/>
            <person name="Karlsson M."/>
            <person name="Huettel B."/>
            <person name="Barry K.W."/>
            <person name="Haridas S."/>
            <person name="Chen C."/>
            <person name="Bauer D."/>
            <person name="Andreopoulos W."/>
            <person name="Pangilinan J."/>
            <person name="LaButti K."/>
            <person name="Riley R."/>
            <person name="Lipzen A."/>
            <person name="Clum A."/>
            <person name="Drula E."/>
            <person name="Henrissat B."/>
            <person name="Kohler A."/>
            <person name="Grigoriev I.V."/>
            <person name="Martin F.M."/>
            <person name="Hacquard S."/>
        </authorList>
    </citation>
    <scope>NUCLEOTIDE SEQUENCE</scope>
    <source>
        <strain evidence="1">MPI-SDFR-AT-0120</strain>
    </source>
</reference>
<comment type="caution">
    <text evidence="1">The sequence shown here is derived from an EMBL/GenBank/DDBJ whole genome shotgun (WGS) entry which is preliminary data.</text>
</comment>
<evidence type="ECO:0000313" key="1">
    <source>
        <dbReference type="EMBL" id="KAH7083845.1"/>
    </source>
</evidence>
<gene>
    <name evidence="1" type="ORF">FB567DRAFT_550868</name>
</gene>
<organism evidence="1 2">
    <name type="scientific">Paraphoma chrysanthemicola</name>
    <dbReference type="NCBI Taxonomy" id="798071"/>
    <lineage>
        <taxon>Eukaryota</taxon>
        <taxon>Fungi</taxon>
        <taxon>Dikarya</taxon>
        <taxon>Ascomycota</taxon>
        <taxon>Pezizomycotina</taxon>
        <taxon>Dothideomycetes</taxon>
        <taxon>Pleosporomycetidae</taxon>
        <taxon>Pleosporales</taxon>
        <taxon>Pleosporineae</taxon>
        <taxon>Phaeosphaeriaceae</taxon>
        <taxon>Paraphoma</taxon>
    </lineage>
</organism>
<dbReference type="Proteomes" id="UP000813461">
    <property type="component" value="Unassembled WGS sequence"/>
</dbReference>
<dbReference type="OrthoDB" id="10320449at2759"/>